<feature type="region of interest" description="Disordered" evidence="6">
    <location>
        <begin position="1"/>
        <end position="44"/>
    </location>
</feature>
<evidence type="ECO:0000259" key="8">
    <source>
        <dbReference type="Pfam" id="PF01490"/>
    </source>
</evidence>
<dbReference type="InterPro" id="IPR013057">
    <property type="entry name" value="AA_transpt_TM"/>
</dbReference>
<dbReference type="GO" id="GO:0016020">
    <property type="term" value="C:membrane"/>
    <property type="evidence" value="ECO:0007669"/>
    <property type="project" value="UniProtKB-SubCell"/>
</dbReference>
<dbReference type="PANTHER" id="PTHR22950">
    <property type="entry name" value="AMINO ACID TRANSPORTER"/>
    <property type="match status" value="1"/>
</dbReference>
<evidence type="ECO:0000313" key="9">
    <source>
        <dbReference type="EMBL" id="KAH6879787.1"/>
    </source>
</evidence>
<dbReference type="OrthoDB" id="5065238at2759"/>
<comment type="caution">
    <text evidence="9">The sequence shown here is derived from an EMBL/GenBank/DDBJ whole genome shotgun (WGS) entry which is preliminary data.</text>
</comment>
<evidence type="ECO:0000256" key="3">
    <source>
        <dbReference type="ARBA" id="ARBA00022692"/>
    </source>
</evidence>
<dbReference type="Proteomes" id="UP000777438">
    <property type="component" value="Unassembled WGS sequence"/>
</dbReference>
<evidence type="ECO:0000256" key="6">
    <source>
        <dbReference type="SAM" id="MobiDB-lite"/>
    </source>
</evidence>
<reference evidence="9 10" key="1">
    <citation type="journal article" date="2021" name="Nat. Commun.">
        <title>Genetic determinants of endophytism in the Arabidopsis root mycobiome.</title>
        <authorList>
            <person name="Mesny F."/>
            <person name="Miyauchi S."/>
            <person name="Thiergart T."/>
            <person name="Pickel B."/>
            <person name="Atanasova L."/>
            <person name="Karlsson M."/>
            <person name="Huettel B."/>
            <person name="Barry K.W."/>
            <person name="Haridas S."/>
            <person name="Chen C."/>
            <person name="Bauer D."/>
            <person name="Andreopoulos W."/>
            <person name="Pangilinan J."/>
            <person name="LaButti K."/>
            <person name="Riley R."/>
            <person name="Lipzen A."/>
            <person name="Clum A."/>
            <person name="Drula E."/>
            <person name="Henrissat B."/>
            <person name="Kohler A."/>
            <person name="Grigoriev I.V."/>
            <person name="Martin F.M."/>
            <person name="Hacquard S."/>
        </authorList>
    </citation>
    <scope>NUCLEOTIDE SEQUENCE [LARGE SCALE GENOMIC DNA]</scope>
    <source>
        <strain evidence="9 10">MPI-CAGE-CH-0241</strain>
    </source>
</reference>
<organism evidence="9 10">
    <name type="scientific">Thelonectria olida</name>
    <dbReference type="NCBI Taxonomy" id="1576542"/>
    <lineage>
        <taxon>Eukaryota</taxon>
        <taxon>Fungi</taxon>
        <taxon>Dikarya</taxon>
        <taxon>Ascomycota</taxon>
        <taxon>Pezizomycotina</taxon>
        <taxon>Sordariomycetes</taxon>
        <taxon>Hypocreomycetidae</taxon>
        <taxon>Hypocreales</taxon>
        <taxon>Nectriaceae</taxon>
        <taxon>Thelonectria</taxon>
    </lineage>
</organism>
<feature type="transmembrane region" description="Helical" evidence="7">
    <location>
        <begin position="136"/>
        <end position="158"/>
    </location>
</feature>
<feature type="transmembrane region" description="Helical" evidence="7">
    <location>
        <begin position="367"/>
        <end position="388"/>
    </location>
</feature>
<keyword evidence="10" id="KW-1185">Reference proteome</keyword>
<evidence type="ECO:0000256" key="2">
    <source>
        <dbReference type="ARBA" id="ARBA00008066"/>
    </source>
</evidence>
<feature type="transmembrane region" description="Helical" evidence="7">
    <location>
        <begin position="245"/>
        <end position="267"/>
    </location>
</feature>
<evidence type="ECO:0000313" key="10">
    <source>
        <dbReference type="Proteomes" id="UP000777438"/>
    </source>
</evidence>
<proteinExistence type="inferred from homology"/>
<comment type="similarity">
    <text evidence="2">Belongs to the amino acid/polyamine transporter 2 family.</text>
</comment>
<dbReference type="Gene3D" id="1.20.1740.10">
    <property type="entry name" value="Amino acid/polyamine transporter I"/>
    <property type="match status" value="1"/>
</dbReference>
<keyword evidence="3 7" id="KW-0812">Transmembrane</keyword>
<feature type="transmembrane region" description="Helical" evidence="7">
    <location>
        <begin position="394"/>
        <end position="418"/>
    </location>
</feature>
<keyword evidence="5 7" id="KW-0472">Membrane</keyword>
<feature type="compositionally biased region" description="Polar residues" evidence="6">
    <location>
        <begin position="11"/>
        <end position="44"/>
    </location>
</feature>
<dbReference type="AlphaFoldDB" id="A0A9P8VW16"/>
<feature type="transmembrane region" description="Helical" evidence="7">
    <location>
        <begin position="91"/>
        <end position="115"/>
    </location>
</feature>
<feature type="transmembrane region" description="Helical" evidence="7">
    <location>
        <begin position="321"/>
        <end position="346"/>
    </location>
</feature>
<feature type="domain" description="Amino acid transporter transmembrane" evidence="8">
    <location>
        <begin position="61"/>
        <end position="453"/>
    </location>
</feature>
<name>A0A9P8VW16_9HYPO</name>
<gene>
    <name evidence="9" type="ORF">B0T10DRAFT_150100</name>
</gene>
<comment type="subcellular location">
    <subcellularLocation>
        <location evidence="1">Membrane</location>
        <topology evidence="1">Multi-pass membrane protein</topology>
    </subcellularLocation>
</comment>
<dbReference type="PANTHER" id="PTHR22950:SF479">
    <property type="entry name" value="AMINO ACID TRANSPORTER (EUROFUNG)-RELATED"/>
    <property type="match status" value="1"/>
</dbReference>
<dbReference type="Pfam" id="PF01490">
    <property type="entry name" value="Aa_trans"/>
    <property type="match status" value="1"/>
</dbReference>
<evidence type="ECO:0000256" key="1">
    <source>
        <dbReference type="ARBA" id="ARBA00004141"/>
    </source>
</evidence>
<evidence type="ECO:0000256" key="5">
    <source>
        <dbReference type="ARBA" id="ARBA00023136"/>
    </source>
</evidence>
<dbReference type="EMBL" id="JAGPYM010000028">
    <property type="protein sequence ID" value="KAH6879787.1"/>
    <property type="molecule type" value="Genomic_DNA"/>
</dbReference>
<feature type="transmembrane region" description="Helical" evidence="7">
    <location>
        <begin position="170"/>
        <end position="189"/>
    </location>
</feature>
<evidence type="ECO:0000256" key="7">
    <source>
        <dbReference type="SAM" id="Phobius"/>
    </source>
</evidence>
<accession>A0A9P8VW16</accession>
<keyword evidence="4 7" id="KW-1133">Transmembrane helix</keyword>
<dbReference type="GO" id="GO:0015179">
    <property type="term" value="F:L-amino acid transmembrane transporter activity"/>
    <property type="evidence" value="ECO:0007669"/>
    <property type="project" value="TreeGrafter"/>
</dbReference>
<feature type="transmembrane region" description="Helical" evidence="7">
    <location>
        <begin position="430"/>
        <end position="452"/>
    </location>
</feature>
<evidence type="ECO:0000256" key="4">
    <source>
        <dbReference type="ARBA" id="ARBA00022989"/>
    </source>
</evidence>
<feature type="transmembrane region" description="Helical" evidence="7">
    <location>
        <begin position="201"/>
        <end position="220"/>
    </location>
</feature>
<sequence>MAPREKEIKVSTRSVPPESISTSDESVDVQTTDHGQGISQQLSNRADGAGADLDQGFRTMGLRETVSLLLTNQVGLGVLSLPSVLKTLGLFPGTLAIVGLGGLSWYTAFELKLFYDRHPHVLNVADMARVVGGRGFECVVACGMILLVIMTAASAVVTFSVALKLLSSEALSSVVFIALGCICCWVLCIPRTARFVSRSGIASCLSILTATVVVMVSLGTQRPADAPAEWRRQPVWFAAPSFRDGLNACLKICYAFSGNVSFPSYMAEMRNPKRDFKAALLWLEVTSMAFYSIVAVCVYCLACEYTTSPALGSASPRSAHIAYGLVIPSVLSKGLAFGQTGIKYVYLKVMRRFSIQHEMATHTTRSWSIWLGLVTLFWIATFGLSVAIPDFDSILSMTSAVTISWFTFGLSAIFWLHMSWSTKFATWRQVCLTALNVCLIFSALFLNAAGLWSSSAELRSKH</sequence>
<protein>
    <submittedName>
        <fullName evidence="9">Transmembrane amino acid transporter protein-domain-containing protein</fullName>
    </submittedName>
</protein>
<feature type="compositionally biased region" description="Basic and acidic residues" evidence="6">
    <location>
        <begin position="1"/>
        <end position="10"/>
    </location>
</feature>
<feature type="transmembrane region" description="Helical" evidence="7">
    <location>
        <begin position="279"/>
        <end position="301"/>
    </location>
</feature>